<keyword evidence="3" id="KW-1003">Cell membrane</keyword>
<dbReference type="PANTHER" id="PTHR42703:SF1">
    <property type="entry name" value="NA(+)_H(+) ANTIPORTER SUBUNIT D1"/>
    <property type="match status" value="1"/>
</dbReference>
<evidence type="ECO:0000313" key="11">
    <source>
        <dbReference type="Proteomes" id="UP001634747"/>
    </source>
</evidence>
<feature type="transmembrane region" description="Helical" evidence="8">
    <location>
        <begin position="468"/>
        <end position="490"/>
    </location>
</feature>
<feature type="domain" description="NADH:quinone oxidoreductase/Mrp antiporter transmembrane" evidence="9">
    <location>
        <begin position="134"/>
        <end position="405"/>
    </location>
</feature>
<evidence type="ECO:0000256" key="3">
    <source>
        <dbReference type="ARBA" id="ARBA00022475"/>
    </source>
</evidence>
<proteinExistence type="inferred from homology"/>
<evidence type="ECO:0000256" key="5">
    <source>
        <dbReference type="ARBA" id="ARBA00022989"/>
    </source>
</evidence>
<feature type="transmembrane region" description="Helical" evidence="8">
    <location>
        <begin position="336"/>
        <end position="358"/>
    </location>
</feature>
<feature type="transmembrane region" description="Helical" evidence="8">
    <location>
        <begin position="309"/>
        <end position="330"/>
    </location>
</feature>
<feature type="transmembrane region" description="Helical" evidence="8">
    <location>
        <begin position="378"/>
        <end position="397"/>
    </location>
</feature>
<dbReference type="RefSeq" id="WP_263413233.1">
    <property type="nucleotide sequence ID" value="NZ_BAABBH010000001.1"/>
</dbReference>
<evidence type="ECO:0000256" key="1">
    <source>
        <dbReference type="ARBA" id="ARBA00004651"/>
    </source>
</evidence>
<dbReference type="InterPro" id="IPR001750">
    <property type="entry name" value="ND/Mrp_TM"/>
</dbReference>
<comment type="subcellular location">
    <subcellularLocation>
        <location evidence="1">Cell membrane</location>
        <topology evidence="1">Multi-pass membrane protein</topology>
    </subcellularLocation>
    <subcellularLocation>
        <location evidence="7">Membrane</location>
        <topology evidence="7">Multi-pass membrane protein</topology>
    </subcellularLocation>
</comment>
<organism evidence="10 11">
    <name type="scientific">Terriglobus aquaticus</name>
    <dbReference type="NCBI Taxonomy" id="940139"/>
    <lineage>
        <taxon>Bacteria</taxon>
        <taxon>Pseudomonadati</taxon>
        <taxon>Acidobacteriota</taxon>
        <taxon>Terriglobia</taxon>
        <taxon>Terriglobales</taxon>
        <taxon>Acidobacteriaceae</taxon>
        <taxon>Terriglobus</taxon>
    </lineage>
</organism>
<feature type="transmembrane region" description="Helical" evidence="8">
    <location>
        <begin position="74"/>
        <end position="103"/>
    </location>
</feature>
<accession>A0ABW9KHH0</accession>
<evidence type="ECO:0000313" key="10">
    <source>
        <dbReference type="EMBL" id="MFN2975237.1"/>
    </source>
</evidence>
<keyword evidence="6 8" id="KW-0472">Membrane</keyword>
<evidence type="ECO:0000256" key="7">
    <source>
        <dbReference type="RuleBase" id="RU000320"/>
    </source>
</evidence>
<feature type="transmembrane region" description="Helical" evidence="8">
    <location>
        <begin position="417"/>
        <end position="437"/>
    </location>
</feature>
<dbReference type="Proteomes" id="UP001634747">
    <property type="component" value="Unassembled WGS sequence"/>
</dbReference>
<feature type="transmembrane region" description="Helical" evidence="8">
    <location>
        <begin position="115"/>
        <end position="133"/>
    </location>
</feature>
<reference evidence="10 11" key="1">
    <citation type="submission" date="2024-12" db="EMBL/GenBank/DDBJ databases">
        <authorList>
            <person name="Lee Y."/>
        </authorList>
    </citation>
    <scope>NUCLEOTIDE SEQUENCE [LARGE SCALE GENOMIC DNA]</scope>
    <source>
        <strain evidence="10 11">03SUJ4</strain>
    </source>
</reference>
<keyword evidence="11" id="KW-1185">Reference proteome</keyword>
<dbReference type="InterPro" id="IPR050586">
    <property type="entry name" value="CPA3_Na-H_Antiporter_D"/>
</dbReference>
<name>A0ABW9KHH0_9BACT</name>
<keyword evidence="5 8" id="KW-1133">Transmembrane helix</keyword>
<evidence type="ECO:0000256" key="6">
    <source>
        <dbReference type="ARBA" id="ARBA00023136"/>
    </source>
</evidence>
<gene>
    <name evidence="10" type="ORF">ACK2TP_05630</name>
</gene>
<feature type="transmembrane region" description="Helical" evidence="8">
    <location>
        <begin position="531"/>
        <end position="551"/>
    </location>
</feature>
<evidence type="ECO:0000256" key="4">
    <source>
        <dbReference type="ARBA" id="ARBA00022692"/>
    </source>
</evidence>
<dbReference type="PANTHER" id="PTHR42703">
    <property type="entry name" value="NADH DEHYDROGENASE"/>
    <property type="match status" value="1"/>
</dbReference>
<comment type="caution">
    <text evidence="10">The sequence shown here is derived from an EMBL/GenBank/DDBJ whole genome shotgun (WGS) entry which is preliminary data.</text>
</comment>
<feature type="transmembrane region" description="Helical" evidence="8">
    <location>
        <begin position="6"/>
        <end position="25"/>
    </location>
</feature>
<evidence type="ECO:0000256" key="2">
    <source>
        <dbReference type="ARBA" id="ARBA00005346"/>
    </source>
</evidence>
<feature type="transmembrane region" description="Helical" evidence="8">
    <location>
        <begin position="583"/>
        <end position="602"/>
    </location>
</feature>
<keyword evidence="4 7" id="KW-0812">Transmembrane</keyword>
<feature type="transmembrane region" description="Helical" evidence="8">
    <location>
        <begin position="247"/>
        <end position="271"/>
    </location>
</feature>
<feature type="transmembrane region" description="Helical" evidence="8">
    <location>
        <begin position="210"/>
        <end position="235"/>
    </location>
</feature>
<evidence type="ECO:0000256" key="8">
    <source>
        <dbReference type="SAM" id="Phobius"/>
    </source>
</evidence>
<feature type="transmembrane region" description="Helical" evidence="8">
    <location>
        <begin position="167"/>
        <end position="190"/>
    </location>
</feature>
<comment type="similarity">
    <text evidence="2">Belongs to the CPA3 antiporters (TC 2.A.63) subunit D family.</text>
</comment>
<feature type="transmembrane region" description="Helical" evidence="8">
    <location>
        <begin position="32"/>
        <end position="54"/>
    </location>
</feature>
<dbReference type="EMBL" id="JBJYXY010000001">
    <property type="protein sequence ID" value="MFN2975237.1"/>
    <property type="molecule type" value="Genomic_DNA"/>
</dbReference>
<feature type="transmembrane region" description="Helical" evidence="8">
    <location>
        <begin position="283"/>
        <end position="302"/>
    </location>
</feature>
<protein>
    <submittedName>
        <fullName evidence="10">Complex I subunit 5 family protein</fullName>
    </submittedName>
</protein>
<sequence>MNWSHTLPALPVALPLVGAALLGALRKWLPRLATDVVSIAFAGGTLTACLLLLASALHHPIVYWLCNWYPRGSMVLGIALVAEPIGVSLAALAAFLTLLALVFSWRSIDSGANHMQPLLLIFLAAMCGFSLTADLFNLFVFYELMSTAAFALCGLKTAEPAPLQGSFNFAVTNTIAAFMVLTGIALLYSITGALNMAQIGLALGTRHDPVVLFAFTLLTCGFLTKAAIVPFHLWLPDAHAVAPTPVCVLFSGIMVELGLYAVARLHIVLFAGSLASHERATQMLLVGAAAITILVGGVMCYGEHHLKRMLAFSTISHAGLMLLALAMGGPLALTAFFTYLLGHALIKASLFFGSGILLRKGRAIGERELFGAGRSLPFAALLWFAGGAGLAAAPGFLTSLGEAAATAAGEDRAVPGVTLLFALGGLLTAAAVFRVGLHVFLGWGSEPLTDQAADVGELPEDIDSHVTWYHLAAPALCVVAAIFLTVWSGWRPTLDAAAGQMAEQPAYLHTVYTRAAGTAQLMHNHPHVGEAAVHGALTLLCALLLACTSVFRLRLPRALRIGAFAESGVPLLREWQSGHPGDYVFWLINGVVLFGALALLLLR</sequence>
<dbReference type="Pfam" id="PF00361">
    <property type="entry name" value="Proton_antipo_M"/>
    <property type="match status" value="1"/>
</dbReference>
<evidence type="ECO:0000259" key="9">
    <source>
        <dbReference type="Pfam" id="PF00361"/>
    </source>
</evidence>